<dbReference type="SUPFAM" id="SSF54001">
    <property type="entry name" value="Cysteine proteinases"/>
    <property type="match status" value="1"/>
</dbReference>
<proteinExistence type="predicted"/>
<dbReference type="AlphaFoldDB" id="A0A2A5INI6"/>
<dbReference type="Proteomes" id="UP000228754">
    <property type="component" value="Unassembled WGS sequence"/>
</dbReference>
<accession>A0A2A5INI6</accession>
<gene>
    <name evidence="2" type="ORF">CEY02_18930</name>
</gene>
<keyword evidence="1" id="KW-0732">Signal</keyword>
<dbReference type="OrthoDB" id="2080087at2"/>
<reference evidence="2 3" key="1">
    <citation type="submission" date="2017-06" db="EMBL/GenBank/DDBJ databases">
        <title>Draft Genome Sequence of Bacillus sp Strain 36R Isolated from saline sediment at Atanasia, Sonora, Mexico.</title>
        <authorList>
            <person name="Sanchez Diaz R."/>
            <person name="Quiroz Macias M.E."/>
            <person name="Ibarra Gamez J.C."/>
            <person name="Enciso Ibarra J."/>
            <person name="Gomez Gil B."/>
            <person name="Galaviz Silva L."/>
        </authorList>
    </citation>
    <scope>NUCLEOTIDE SEQUENCE [LARGE SCALE GENOMIC DNA]</scope>
    <source>
        <strain evidence="2 3">36R_ATNSAL</strain>
    </source>
</reference>
<dbReference type="Gene3D" id="3.90.1720.10">
    <property type="entry name" value="endopeptidase domain like (from Nostoc punctiforme)"/>
    <property type="match status" value="1"/>
</dbReference>
<dbReference type="EMBL" id="NKHG01000118">
    <property type="protein sequence ID" value="PCK18619.1"/>
    <property type="molecule type" value="Genomic_DNA"/>
</dbReference>
<organism evidence="2 3">
    <name type="scientific">Bacillus pumilus</name>
    <name type="common">Bacillus mesentericus</name>
    <dbReference type="NCBI Taxonomy" id="1408"/>
    <lineage>
        <taxon>Bacteria</taxon>
        <taxon>Bacillati</taxon>
        <taxon>Bacillota</taxon>
        <taxon>Bacilli</taxon>
        <taxon>Bacillales</taxon>
        <taxon>Bacillaceae</taxon>
        <taxon>Bacillus</taxon>
    </lineage>
</organism>
<protein>
    <submittedName>
        <fullName evidence="2">Orthopoxovirus pf05708 family protein</fullName>
    </submittedName>
</protein>
<evidence type="ECO:0000313" key="3">
    <source>
        <dbReference type="Proteomes" id="UP000228754"/>
    </source>
</evidence>
<sequence length="277" mass="31007">MNMRKTVFAIICYLLFSLSLFSNETTIFAVSTPPSQEVHAGEETITKEELTALKKQGVVSKDVTVQQLNQEHESQDDTIDVITADDDLNNYGLRQNKQDEMVSDEKPHTVRRLLGKPYPGTDIMPQKGDILVTSTGALNGLIGHAGIVINEKNYASIPGFRQHPIIDSIQSWFRYSANTKVIRINHQEKADLAGDWARDYVKDHPKARYSITMSIQSLDPTYCSKIVWQAYAKTGDAVGHATFTIKAPYGFLKKRNYKTVTPKVIVSEGRKIGGLNF</sequence>
<evidence type="ECO:0000313" key="2">
    <source>
        <dbReference type="EMBL" id="PCK18619.1"/>
    </source>
</evidence>
<feature type="signal peptide" evidence="1">
    <location>
        <begin position="1"/>
        <end position="22"/>
    </location>
</feature>
<dbReference type="InterPro" id="IPR038765">
    <property type="entry name" value="Papain-like_cys_pep_sf"/>
</dbReference>
<name>A0A2A5INI6_BACPU</name>
<comment type="caution">
    <text evidence="2">The sequence shown here is derived from an EMBL/GenBank/DDBJ whole genome shotgun (WGS) entry which is preliminary data.</text>
</comment>
<feature type="chain" id="PRO_5039428582" evidence="1">
    <location>
        <begin position="23"/>
        <end position="277"/>
    </location>
</feature>
<evidence type="ECO:0000256" key="1">
    <source>
        <dbReference type="SAM" id="SignalP"/>
    </source>
</evidence>